<dbReference type="GO" id="GO:0006508">
    <property type="term" value="P:proteolysis"/>
    <property type="evidence" value="ECO:0007669"/>
    <property type="project" value="UniProtKB-KW"/>
</dbReference>
<comment type="similarity">
    <text evidence="2">Belongs to the peptidase S41B family.</text>
</comment>
<keyword evidence="3" id="KW-0963">Cytoplasm</keyword>
<dbReference type="GO" id="GO:0008236">
    <property type="term" value="F:serine-type peptidase activity"/>
    <property type="evidence" value="ECO:0007669"/>
    <property type="project" value="UniProtKB-KW"/>
</dbReference>
<protein>
    <submittedName>
        <fullName evidence="7">PD40 domain-containing protein</fullName>
    </submittedName>
</protein>
<gene>
    <name evidence="7" type="ORF">KDM89_20940</name>
</gene>
<evidence type="ECO:0000256" key="2">
    <source>
        <dbReference type="ARBA" id="ARBA00008524"/>
    </source>
</evidence>
<evidence type="ECO:0000313" key="8">
    <source>
        <dbReference type="Proteomes" id="UP000680067"/>
    </source>
</evidence>
<dbReference type="Gene3D" id="2.130.10.10">
    <property type="entry name" value="YVTN repeat-like/Quinoprotein amine dehydrogenase"/>
    <property type="match status" value="1"/>
</dbReference>
<dbReference type="EMBL" id="JAGSPN010000397">
    <property type="protein sequence ID" value="MBR7784601.1"/>
    <property type="molecule type" value="Genomic_DNA"/>
</dbReference>
<comment type="subcellular location">
    <subcellularLocation>
        <location evidence="1">Cytoplasm</location>
    </subcellularLocation>
</comment>
<sequence length="111" mass="12531">DLNTRQNQLIDDAGKAGAGNHAEIVWSPDSKTLAIVRSASSIKRNQIALYALDTRQLHFVTSDRFESQSPVFSPDGQWLYFLSERNFQVANRSPWGDRNMGPAFDKRTGIY</sequence>
<dbReference type="Proteomes" id="UP000680067">
    <property type="component" value="Unassembled WGS sequence"/>
</dbReference>
<keyword evidence="4" id="KW-0645">Protease</keyword>
<dbReference type="InterPro" id="IPR012393">
    <property type="entry name" value="Tricorn_protease"/>
</dbReference>
<dbReference type="SUPFAM" id="SSF82171">
    <property type="entry name" value="DPP6 N-terminal domain-like"/>
    <property type="match status" value="1"/>
</dbReference>
<evidence type="ECO:0000256" key="5">
    <source>
        <dbReference type="ARBA" id="ARBA00022801"/>
    </source>
</evidence>
<evidence type="ECO:0000256" key="4">
    <source>
        <dbReference type="ARBA" id="ARBA00022670"/>
    </source>
</evidence>
<comment type="caution">
    <text evidence="7">The sequence shown here is derived from an EMBL/GenBank/DDBJ whole genome shotgun (WGS) entry which is preliminary data.</text>
</comment>
<evidence type="ECO:0000313" key="7">
    <source>
        <dbReference type="EMBL" id="MBR7784601.1"/>
    </source>
</evidence>
<keyword evidence="6" id="KW-0720">Serine protease</keyword>
<dbReference type="PANTHER" id="PTHR43253:SF1">
    <property type="entry name" value="TRICORN PROTEASE HOMOLOG 2-RELATED"/>
    <property type="match status" value="1"/>
</dbReference>
<evidence type="ECO:0000256" key="3">
    <source>
        <dbReference type="ARBA" id="ARBA00022490"/>
    </source>
</evidence>
<dbReference type="InterPro" id="IPR011659">
    <property type="entry name" value="WD40"/>
</dbReference>
<organism evidence="7 8">
    <name type="scientific">Undibacterium luofuense</name>
    <dbReference type="NCBI Taxonomy" id="2828733"/>
    <lineage>
        <taxon>Bacteria</taxon>
        <taxon>Pseudomonadati</taxon>
        <taxon>Pseudomonadota</taxon>
        <taxon>Betaproteobacteria</taxon>
        <taxon>Burkholderiales</taxon>
        <taxon>Oxalobacteraceae</taxon>
        <taxon>Undibacterium</taxon>
    </lineage>
</organism>
<feature type="non-terminal residue" evidence="7">
    <location>
        <position position="1"/>
    </location>
</feature>
<dbReference type="InterPro" id="IPR015943">
    <property type="entry name" value="WD40/YVTN_repeat-like_dom_sf"/>
</dbReference>
<evidence type="ECO:0000256" key="6">
    <source>
        <dbReference type="ARBA" id="ARBA00022825"/>
    </source>
</evidence>
<dbReference type="AlphaFoldDB" id="A0A941I886"/>
<feature type="non-terminal residue" evidence="7">
    <location>
        <position position="111"/>
    </location>
</feature>
<keyword evidence="8" id="KW-1185">Reference proteome</keyword>
<dbReference type="GO" id="GO:0005737">
    <property type="term" value="C:cytoplasm"/>
    <property type="evidence" value="ECO:0007669"/>
    <property type="project" value="UniProtKB-SubCell"/>
</dbReference>
<name>A0A941I886_9BURK</name>
<accession>A0A941I886</accession>
<evidence type="ECO:0000256" key="1">
    <source>
        <dbReference type="ARBA" id="ARBA00004496"/>
    </source>
</evidence>
<reference evidence="7" key="1">
    <citation type="submission" date="2021-04" db="EMBL/GenBank/DDBJ databases">
        <title>novel species isolated from subtropical streams in China.</title>
        <authorList>
            <person name="Lu H."/>
        </authorList>
    </citation>
    <scope>NUCLEOTIDE SEQUENCE</scope>
    <source>
        <strain evidence="7">LFS511W</strain>
    </source>
</reference>
<dbReference type="Pfam" id="PF07676">
    <property type="entry name" value="PD40"/>
    <property type="match status" value="2"/>
</dbReference>
<dbReference type="PANTHER" id="PTHR43253">
    <property type="entry name" value="TRICORN PROTEASE HOMOLOG 2-RELATED"/>
    <property type="match status" value="1"/>
</dbReference>
<proteinExistence type="inferred from homology"/>
<keyword evidence="5" id="KW-0378">Hydrolase</keyword>